<dbReference type="EMBL" id="JBJKBG010000002">
    <property type="protein sequence ID" value="KAL3749985.1"/>
    <property type="molecule type" value="Genomic_DNA"/>
</dbReference>
<comment type="caution">
    <text evidence="1">The sequence shown here is derived from an EMBL/GenBank/DDBJ whole genome shotgun (WGS) entry which is preliminary data.</text>
</comment>
<dbReference type="Gene3D" id="3.40.50.620">
    <property type="entry name" value="HUPs"/>
    <property type="match status" value="1"/>
</dbReference>
<name>A0ABD3LNQ9_EUCGL</name>
<gene>
    <name evidence="1" type="ORF">ACJRO7_011027</name>
</gene>
<sequence length="112" mass="13068">MFFFFFGSFGTKVFAHAKFWHSWCMFALVLLYAKYNNEMADCFMAKAKKICHDFYRGAQKLVPDVLVMGSHGYSLIERLVIGEMWQGVSYHYAQNVECTVLVMRRPTSSRNN</sequence>
<dbReference type="InterPro" id="IPR014729">
    <property type="entry name" value="Rossmann-like_a/b/a_fold"/>
</dbReference>
<dbReference type="AlphaFoldDB" id="A0ABD3LNQ9"/>
<keyword evidence="2" id="KW-1185">Reference proteome</keyword>
<dbReference type="SUPFAM" id="SSF52402">
    <property type="entry name" value="Adenine nucleotide alpha hydrolases-like"/>
    <property type="match status" value="1"/>
</dbReference>
<dbReference type="Proteomes" id="UP001634007">
    <property type="component" value="Unassembled WGS sequence"/>
</dbReference>
<evidence type="ECO:0000313" key="2">
    <source>
        <dbReference type="Proteomes" id="UP001634007"/>
    </source>
</evidence>
<protein>
    <recommendedName>
        <fullName evidence="3">UspA domain-containing protein</fullName>
    </recommendedName>
</protein>
<evidence type="ECO:0008006" key="3">
    <source>
        <dbReference type="Google" id="ProtNLM"/>
    </source>
</evidence>
<reference evidence="1 2" key="1">
    <citation type="submission" date="2024-11" db="EMBL/GenBank/DDBJ databases">
        <title>Chromosome-level genome assembly of Eucalyptus globulus Labill. provides insights into its genome evolution.</title>
        <authorList>
            <person name="Li X."/>
        </authorList>
    </citation>
    <scope>NUCLEOTIDE SEQUENCE [LARGE SCALE GENOMIC DNA]</scope>
    <source>
        <strain evidence="1">CL2024</strain>
        <tissue evidence="1">Fresh tender leaves</tissue>
    </source>
</reference>
<proteinExistence type="predicted"/>
<evidence type="ECO:0000313" key="1">
    <source>
        <dbReference type="EMBL" id="KAL3749985.1"/>
    </source>
</evidence>
<organism evidence="1 2">
    <name type="scientific">Eucalyptus globulus</name>
    <name type="common">Tasmanian blue gum</name>
    <dbReference type="NCBI Taxonomy" id="34317"/>
    <lineage>
        <taxon>Eukaryota</taxon>
        <taxon>Viridiplantae</taxon>
        <taxon>Streptophyta</taxon>
        <taxon>Embryophyta</taxon>
        <taxon>Tracheophyta</taxon>
        <taxon>Spermatophyta</taxon>
        <taxon>Magnoliopsida</taxon>
        <taxon>eudicotyledons</taxon>
        <taxon>Gunneridae</taxon>
        <taxon>Pentapetalae</taxon>
        <taxon>rosids</taxon>
        <taxon>malvids</taxon>
        <taxon>Myrtales</taxon>
        <taxon>Myrtaceae</taxon>
        <taxon>Myrtoideae</taxon>
        <taxon>Eucalypteae</taxon>
        <taxon>Eucalyptus</taxon>
    </lineage>
</organism>
<accession>A0ABD3LNQ9</accession>